<comment type="subcellular location">
    <subcellularLocation>
        <location evidence="9">Cytoplasm</location>
    </subcellularLocation>
</comment>
<dbReference type="FunFam" id="3.40.50.620:FF:000013">
    <property type="entry name" value="Pantothenate synthetase"/>
    <property type="match status" value="1"/>
</dbReference>
<dbReference type="InterPro" id="IPR004821">
    <property type="entry name" value="Cyt_trans-like"/>
</dbReference>
<keyword evidence="3 9" id="KW-0963">Cytoplasm</keyword>
<dbReference type="PANTHER" id="PTHR21299:SF1">
    <property type="entry name" value="PANTOATE--BETA-ALANINE LIGASE"/>
    <property type="match status" value="1"/>
</dbReference>
<comment type="function">
    <text evidence="9">Catalyzes the condensation of pantoate with beta-alanine in an ATP-dependent reaction via a pantoyl-adenylate intermediate.</text>
</comment>
<dbReference type="GO" id="GO:0005829">
    <property type="term" value="C:cytosol"/>
    <property type="evidence" value="ECO:0007669"/>
    <property type="project" value="TreeGrafter"/>
</dbReference>
<feature type="binding site" evidence="9">
    <location>
        <begin position="28"/>
        <end position="35"/>
    </location>
    <ligand>
        <name>ATP</name>
        <dbReference type="ChEBI" id="CHEBI:30616"/>
    </ligand>
</feature>
<dbReference type="NCBIfam" id="TIGR00125">
    <property type="entry name" value="cyt_tran_rel"/>
    <property type="match status" value="1"/>
</dbReference>
<keyword evidence="5 9" id="KW-0566">Pantothenate biosynthesis</keyword>
<reference evidence="10" key="1">
    <citation type="journal article" date="2014" name="Int. J. Syst. Evol. Microbiol.">
        <title>Complete genome sequence of Corynebacterium casei LMG S-19264T (=DSM 44701T), isolated from a smear-ripened cheese.</title>
        <authorList>
            <consortium name="US DOE Joint Genome Institute (JGI-PGF)"/>
            <person name="Walter F."/>
            <person name="Albersmeier A."/>
            <person name="Kalinowski J."/>
            <person name="Ruckert C."/>
        </authorList>
    </citation>
    <scope>NUCLEOTIDE SEQUENCE</scope>
    <source>
        <strain evidence="10">CGMCC 1.15760</strain>
    </source>
</reference>
<evidence type="ECO:0000256" key="3">
    <source>
        <dbReference type="ARBA" id="ARBA00022490"/>
    </source>
</evidence>
<dbReference type="InterPro" id="IPR042176">
    <property type="entry name" value="Pantoate_ligase_C"/>
</dbReference>
<dbReference type="GO" id="GO:0015940">
    <property type="term" value="P:pantothenate biosynthetic process"/>
    <property type="evidence" value="ECO:0007669"/>
    <property type="project" value="UniProtKB-UniRule"/>
</dbReference>
<keyword evidence="11" id="KW-1185">Reference proteome</keyword>
<comment type="pathway">
    <text evidence="1 9">Cofactor biosynthesis; (R)-pantothenate biosynthesis; (R)-pantothenate from (R)-pantoate and beta-alanine: step 1/1.</text>
</comment>
<evidence type="ECO:0000256" key="4">
    <source>
        <dbReference type="ARBA" id="ARBA00022598"/>
    </source>
</evidence>
<evidence type="ECO:0000256" key="6">
    <source>
        <dbReference type="ARBA" id="ARBA00022741"/>
    </source>
</evidence>
<dbReference type="Pfam" id="PF02569">
    <property type="entry name" value="Pantoate_ligase"/>
    <property type="match status" value="1"/>
</dbReference>
<evidence type="ECO:0000256" key="8">
    <source>
        <dbReference type="ARBA" id="ARBA00048258"/>
    </source>
</evidence>
<feature type="binding site" evidence="9">
    <location>
        <position position="151"/>
    </location>
    <ligand>
        <name>(R)-pantoate</name>
        <dbReference type="ChEBI" id="CHEBI:15980"/>
    </ligand>
</feature>
<dbReference type="RefSeq" id="WP_188613938.1">
    <property type="nucleotide sequence ID" value="NZ_BMJT01000003.1"/>
</dbReference>
<feature type="active site" description="Proton donor" evidence="9">
    <location>
        <position position="35"/>
    </location>
</feature>
<feature type="binding site" evidence="9">
    <location>
        <position position="174"/>
    </location>
    <ligand>
        <name>ATP</name>
        <dbReference type="ChEBI" id="CHEBI:30616"/>
    </ligand>
</feature>
<dbReference type="InterPro" id="IPR003721">
    <property type="entry name" value="Pantoate_ligase"/>
</dbReference>
<evidence type="ECO:0000313" key="10">
    <source>
        <dbReference type="EMBL" id="GGG17656.1"/>
    </source>
</evidence>
<dbReference type="HAMAP" id="MF_00158">
    <property type="entry name" value="PanC"/>
    <property type="match status" value="1"/>
</dbReference>
<dbReference type="EC" id="6.3.2.1" evidence="9"/>
<dbReference type="EMBL" id="BMJT01000003">
    <property type="protein sequence ID" value="GGG17656.1"/>
    <property type="molecule type" value="Genomic_DNA"/>
</dbReference>
<evidence type="ECO:0000313" key="11">
    <source>
        <dbReference type="Proteomes" id="UP000616608"/>
    </source>
</evidence>
<dbReference type="PANTHER" id="PTHR21299">
    <property type="entry name" value="CYTIDYLATE KINASE/PANTOATE-BETA-ALANINE LIGASE"/>
    <property type="match status" value="1"/>
</dbReference>
<dbReference type="AlphaFoldDB" id="A0A917G174"/>
<dbReference type="CDD" id="cd00560">
    <property type="entry name" value="PanC"/>
    <property type="match status" value="1"/>
</dbReference>
<comment type="catalytic activity">
    <reaction evidence="8 9">
        <text>(R)-pantoate + beta-alanine + ATP = (R)-pantothenate + AMP + diphosphate + H(+)</text>
        <dbReference type="Rhea" id="RHEA:10912"/>
        <dbReference type="ChEBI" id="CHEBI:15378"/>
        <dbReference type="ChEBI" id="CHEBI:15980"/>
        <dbReference type="ChEBI" id="CHEBI:29032"/>
        <dbReference type="ChEBI" id="CHEBI:30616"/>
        <dbReference type="ChEBI" id="CHEBI:33019"/>
        <dbReference type="ChEBI" id="CHEBI:57966"/>
        <dbReference type="ChEBI" id="CHEBI:456215"/>
        <dbReference type="EC" id="6.3.2.1"/>
    </reaction>
</comment>
<evidence type="ECO:0000256" key="2">
    <source>
        <dbReference type="ARBA" id="ARBA00009256"/>
    </source>
</evidence>
<evidence type="ECO:0000256" key="7">
    <source>
        <dbReference type="ARBA" id="ARBA00022840"/>
    </source>
</evidence>
<dbReference type="Proteomes" id="UP000616608">
    <property type="component" value="Unassembled WGS sequence"/>
</dbReference>
<proteinExistence type="inferred from homology"/>
<name>A0A917G174_9BACI</name>
<protein>
    <recommendedName>
        <fullName evidence="9">Pantothenate synthetase</fullName>
        <shortName evidence="9">PS</shortName>
        <ecNumber evidence="9">6.3.2.1</ecNumber>
    </recommendedName>
    <alternativeName>
        <fullName evidence="9">Pantoate--beta-alanine ligase</fullName>
    </alternativeName>
    <alternativeName>
        <fullName evidence="9">Pantoate-activating enzyme</fullName>
    </alternativeName>
</protein>
<dbReference type="GO" id="GO:0005524">
    <property type="term" value="F:ATP binding"/>
    <property type="evidence" value="ECO:0007669"/>
    <property type="project" value="UniProtKB-KW"/>
</dbReference>
<comment type="miscellaneous">
    <text evidence="9">The reaction proceeds by a bi uni uni bi ping pong mechanism.</text>
</comment>
<accession>A0A917G174</accession>
<dbReference type="SUPFAM" id="SSF52374">
    <property type="entry name" value="Nucleotidylyl transferase"/>
    <property type="match status" value="1"/>
</dbReference>
<evidence type="ECO:0000256" key="1">
    <source>
        <dbReference type="ARBA" id="ARBA00004990"/>
    </source>
</evidence>
<evidence type="ECO:0000256" key="5">
    <source>
        <dbReference type="ARBA" id="ARBA00022655"/>
    </source>
</evidence>
<dbReference type="InterPro" id="IPR014729">
    <property type="entry name" value="Rossmann-like_a/b/a_fold"/>
</dbReference>
<keyword evidence="7 9" id="KW-0067">ATP-binding</keyword>
<feature type="binding site" evidence="9">
    <location>
        <begin position="182"/>
        <end position="185"/>
    </location>
    <ligand>
        <name>ATP</name>
        <dbReference type="ChEBI" id="CHEBI:30616"/>
    </ligand>
</feature>
<dbReference type="Gene3D" id="3.30.1300.10">
    <property type="entry name" value="Pantoate-beta-alanine ligase, C-terminal domain"/>
    <property type="match status" value="1"/>
</dbReference>
<reference evidence="10" key="2">
    <citation type="submission" date="2020-09" db="EMBL/GenBank/DDBJ databases">
        <authorList>
            <person name="Sun Q."/>
            <person name="Zhou Y."/>
        </authorList>
    </citation>
    <scope>NUCLEOTIDE SEQUENCE</scope>
    <source>
        <strain evidence="10">CGMCC 1.15760</strain>
    </source>
</reference>
<gene>
    <name evidence="9 10" type="primary">panC</name>
    <name evidence="10" type="ORF">GCM10007425_10080</name>
</gene>
<comment type="caution">
    <text evidence="10">The sequence shown here is derived from an EMBL/GenBank/DDBJ whole genome shotgun (WGS) entry which is preliminary data.</text>
</comment>
<dbReference type="Gene3D" id="3.40.50.620">
    <property type="entry name" value="HUPs"/>
    <property type="match status" value="1"/>
</dbReference>
<comment type="subunit">
    <text evidence="9">Homodimer.</text>
</comment>
<dbReference type="NCBIfam" id="TIGR00018">
    <property type="entry name" value="panC"/>
    <property type="match status" value="1"/>
</dbReference>
<comment type="similarity">
    <text evidence="2 9">Belongs to the pantothenate synthetase family.</text>
</comment>
<feature type="binding site" evidence="9">
    <location>
        <position position="59"/>
    </location>
    <ligand>
        <name>beta-alanine</name>
        <dbReference type="ChEBI" id="CHEBI:57966"/>
    </ligand>
</feature>
<feature type="binding site" evidence="9">
    <location>
        <begin position="145"/>
        <end position="148"/>
    </location>
    <ligand>
        <name>ATP</name>
        <dbReference type="ChEBI" id="CHEBI:30616"/>
    </ligand>
</feature>
<organism evidence="10 11">
    <name type="scientific">Lysinibacillus alkalisoli</name>
    <dbReference type="NCBI Taxonomy" id="1911548"/>
    <lineage>
        <taxon>Bacteria</taxon>
        <taxon>Bacillati</taxon>
        <taxon>Bacillota</taxon>
        <taxon>Bacilli</taxon>
        <taxon>Bacillales</taxon>
        <taxon>Bacillaceae</taxon>
        <taxon>Lysinibacillus</taxon>
    </lineage>
</organism>
<keyword evidence="4 9" id="KW-0436">Ligase</keyword>
<feature type="binding site" evidence="9">
    <location>
        <position position="59"/>
    </location>
    <ligand>
        <name>(R)-pantoate</name>
        <dbReference type="ChEBI" id="CHEBI:15980"/>
    </ligand>
</feature>
<evidence type="ECO:0000256" key="9">
    <source>
        <dbReference type="HAMAP-Rule" id="MF_00158"/>
    </source>
</evidence>
<dbReference type="GO" id="GO:0004592">
    <property type="term" value="F:pantoate-beta-alanine ligase activity"/>
    <property type="evidence" value="ECO:0007669"/>
    <property type="project" value="UniProtKB-UniRule"/>
</dbReference>
<keyword evidence="6 9" id="KW-0547">Nucleotide-binding</keyword>
<sequence length="277" mass="30847">MKVITTIGDMKAVINKHHHQTIGLVPTMGYLHEGHVALVTQAKKENDIVVMSIFVNPTQFGPNEDFESYPRDFDRDVMLATEAGVDYIFAPSVTEMYPRTSSLHLHVGEMAQTLCGASRPNHFDGVVQIVTKLLHIIEPTHAYFGQKDAQQLAIIEALVRDYNFPVIIRSVPIIREADGLAKSSRNVYLTPIERQQAPVIYATLQQIQNEVWTIAEGIAHIEKVTTGKVDYLTKLSYPDLTKPTAETTAFILAAAVYIGTTRLIDNVIWEVTACCAQ</sequence>